<reference evidence="10" key="1">
    <citation type="submission" date="2023-02" db="EMBL/GenBank/DDBJ databases">
        <title>Genome of toxic invasive species Heracleum sosnowskyi carries increased number of genes despite the absence of recent whole-genome duplications.</title>
        <authorList>
            <person name="Schelkunov M."/>
            <person name="Shtratnikova V."/>
            <person name="Makarenko M."/>
            <person name="Klepikova A."/>
            <person name="Omelchenko D."/>
            <person name="Novikova G."/>
            <person name="Obukhova E."/>
            <person name="Bogdanov V."/>
            <person name="Penin A."/>
            <person name="Logacheva M."/>
        </authorList>
    </citation>
    <scope>NUCLEOTIDE SEQUENCE</scope>
    <source>
        <strain evidence="10">Hsosn_3</strain>
        <tissue evidence="10">Leaf</tissue>
    </source>
</reference>
<feature type="transmembrane region" description="Helical" evidence="8">
    <location>
        <begin position="396"/>
        <end position="419"/>
    </location>
</feature>
<gene>
    <name evidence="10" type="ORF">POM88_049115</name>
</gene>
<evidence type="ECO:0000256" key="6">
    <source>
        <dbReference type="ARBA" id="ARBA00023136"/>
    </source>
</evidence>
<keyword evidence="4 8" id="KW-1133">Transmembrane helix</keyword>
<protein>
    <submittedName>
        <fullName evidence="10">PGG domain-containing protein</fullName>
    </submittedName>
</protein>
<evidence type="ECO:0000313" key="11">
    <source>
        <dbReference type="Proteomes" id="UP001237642"/>
    </source>
</evidence>
<keyword evidence="11" id="KW-1185">Reference proteome</keyword>
<dbReference type="PANTHER" id="PTHR24186:SF37">
    <property type="entry name" value="PGG DOMAIN-CONTAINING PROTEIN"/>
    <property type="match status" value="1"/>
</dbReference>
<keyword evidence="5 7" id="KW-0040">ANK repeat</keyword>
<dbReference type="Gene3D" id="1.25.40.20">
    <property type="entry name" value="Ankyrin repeat-containing domain"/>
    <property type="match status" value="2"/>
</dbReference>
<dbReference type="SUPFAM" id="SSF48403">
    <property type="entry name" value="Ankyrin repeat"/>
    <property type="match status" value="1"/>
</dbReference>
<dbReference type="InterPro" id="IPR026961">
    <property type="entry name" value="PGG_dom"/>
</dbReference>
<dbReference type="AlphaFoldDB" id="A0AAD8GXB3"/>
<feature type="transmembrane region" description="Helical" evidence="8">
    <location>
        <begin position="439"/>
        <end position="461"/>
    </location>
</feature>
<dbReference type="Proteomes" id="UP001237642">
    <property type="component" value="Unassembled WGS sequence"/>
</dbReference>
<dbReference type="PANTHER" id="PTHR24186">
    <property type="entry name" value="PROTEIN PHOSPHATASE 1 REGULATORY SUBUNIT"/>
    <property type="match status" value="1"/>
</dbReference>
<dbReference type="Pfam" id="PF12796">
    <property type="entry name" value="Ank_2"/>
    <property type="match status" value="2"/>
</dbReference>
<feature type="domain" description="PGG" evidence="9">
    <location>
        <begin position="296"/>
        <end position="418"/>
    </location>
</feature>
<dbReference type="PROSITE" id="PS50297">
    <property type="entry name" value="ANK_REP_REGION"/>
    <property type="match status" value="2"/>
</dbReference>
<feature type="repeat" description="ANK" evidence="7">
    <location>
        <begin position="76"/>
        <end position="103"/>
    </location>
</feature>
<feature type="repeat" description="ANK" evidence="7">
    <location>
        <begin position="111"/>
        <end position="131"/>
    </location>
</feature>
<evidence type="ECO:0000256" key="2">
    <source>
        <dbReference type="ARBA" id="ARBA00022692"/>
    </source>
</evidence>
<keyword evidence="3" id="KW-0677">Repeat</keyword>
<comment type="subcellular location">
    <subcellularLocation>
        <location evidence="1">Membrane</location>
        <topology evidence="1">Multi-pass membrane protein</topology>
    </subcellularLocation>
</comment>
<name>A0AAD8GXB3_9APIA</name>
<dbReference type="GO" id="GO:0005886">
    <property type="term" value="C:plasma membrane"/>
    <property type="evidence" value="ECO:0007669"/>
    <property type="project" value="TreeGrafter"/>
</dbReference>
<organism evidence="10 11">
    <name type="scientific">Heracleum sosnowskyi</name>
    <dbReference type="NCBI Taxonomy" id="360622"/>
    <lineage>
        <taxon>Eukaryota</taxon>
        <taxon>Viridiplantae</taxon>
        <taxon>Streptophyta</taxon>
        <taxon>Embryophyta</taxon>
        <taxon>Tracheophyta</taxon>
        <taxon>Spermatophyta</taxon>
        <taxon>Magnoliopsida</taxon>
        <taxon>eudicotyledons</taxon>
        <taxon>Gunneridae</taxon>
        <taxon>Pentapetalae</taxon>
        <taxon>asterids</taxon>
        <taxon>campanulids</taxon>
        <taxon>Apiales</taxon>
        <taxon>Apiaceae</taxon>
        <taxon>Apioideae</taxon>
        <taxon>apioid superclade</taxon>
        <taxon>Tordylieae</taxon>
        <taxon>Tordyliinae</taxon>
        <taxon>Heracleum</taxon>
    </lineage>
</organism>
<proteinExistence type="predicted"/>
<dbReference type="Pfam" id="PF13962">
    <property type="entry name" value="PGG"/>
    <property type="match status" value="1"/>
</dbReference>
<evidence type="ECO:0000313" key="10">
    <source>
        <dbReference type="EMBL" id="KAK1355859.1"/>
    </source>
</evidence>
<dbReference type="InterPro" id="IPR036770">
    <property type="entry name" value="Ankyrin_rpt-contain_sf"/>
</dbReference>
<dbReference type="EMBL" id="JAUIZM010000011">
    <property type="protein sequence ID" value="KAK1355859.1"/>
    <property type="molecule type" value="Genomic_DNA"/>
</dbReference>
<comment type="caution">
    <text evidence="10">The sequence shown here is derived from an EMBL/GenBank/DDBJ whole genome shotgun (WGS) entry which is preliminary data.</text>
</comment>
<evidence type="ECO:0000256" key="5">
    <source>
        <dbReference type="ARBA" id="ARBA00023043"/>
    </source>
</evidence>
<keyword evidence="2 8" id="KW-0812">Transmembrane</keyword>
<dbReference type="InterPro" id="IPR002110">
    <property type="entry name" value="Ankyrin_rpt"/>
</dbReference>
<evidence type="ECO:0000259" key="9">
    <source>
        <dbReference type="Pfam" id="PF13962"/>
    </source>
</evidence>
<evidence type="ECO:0000256" key="1">
    <source>
        <dbReference type="ARBA" id="ARBA00004141"/>
    </source>
</evidence>
<evidence type="ECO:0000256" key="7">
    <source>
        <dbReference type="PROSITE-ProRule" id="PRU00023"/>
    </source>
</evidence>
<reference evidence="10" key="2">
    <citation type="submission" date="2023-05" db="EMBL/GenBank/DDBJ databases">
        <authorList>
            <person name="Schelkunov M.I."/>
        </authorList>
    </citation>
    <scope>NUCLEOTIDE SEQUENCE</scope>
    <source>
        <strain evidence="10">Hsosn_3</strain>
        <tissue evidence="10">Leaf</tissue>
    </source>
</reference>
<feature type="transmembrane region" description="Helical" evidence="8">
    <location>
        <begin position="364"/>
        <end position="384"/>
    </location>
</feature>
<accession>A0AAD8GXB3</accession>
<dbReference type="PROSITE" id="PS50088">
    <property type="entry name" value="ANK_REPEAT"/>
    <property type="match status" value="2"/>
</dbReference>
<evidence type="ECO:0000256" key="3">
    <source>
        <dbReference type="ARBA" id="ARBA00022737"/>
    </source>
</evidence>
<evidence type="ECO:0000256" key="4">
    <source>
        <dbReference type="ARBA" id="ARBA00022989"/>
    </source>
</evidence>
<feature type="transmembrane region" description="Helical" evidence="8">
    <location>
        <begin position="304"/>
        <end position="321"/>
    </location>
</feature>
<keyword evidence="6 8" id="KW-0472">Membrane</keyword>
<evidence type="ECO:0000256" key="8">
    <source>
        <dbReference type="SAM" id="Phobius"/>
    </source>
</evidence>
<dbReference type="SMART" id="SM00248">
    <property type="entry name" value="ANK"/>
    <property type="match status" value="5"/>
</dbReference>
<sequence>MNIEVMEKKLYSACLKGDVETMKAMMEEDDLILARVSISSCFNQTPLHVVSMLGHFEFAKALLSYKPDLASRLDSQGRSPLHLASANGYANIVKLLLEHDQEIMCRVLDEDGRTPLHLAIMNGYHESVRELTKVQPELYDQETTMLHLCVMYNRLNVLILILESNVSDLSNIKDRAGNSILHSATALRRIQIIKYLVMSSQQVDVDAVNENGLTALDIIEQMPKDVKTIEIKELLISSAGTLRVKETKDAETTSLLIPGVGGVANHIIESETATDSNSKLVKMWWEKVKRFTIFQEKREKSDKTLLVAASVIAAMAYQAAISPPGGVAEVDATEILAPSPLDKIYELGPAFSLLAYFYPGLSNEFWICNTISFMASLSVIFLYVSGATLKRRLFIWLIRAAMWITLTSMIGAYSCAVAATNASDYTNNTTALVVTSGLAIWLGLMILSIVILIYRFICYLVRTNKKKRETRKKIRSDDSVSFLTPSTNIV</sequence>